<evidence type="ECO:0000313" key="1">
    <source>
        <dbReference type="EMBL" id="PKC14265.1"/>
    </source>
</evidence>
<sequence>MVHGISMNEKGCWSDLACIGGNYKDAFREKVDGEIARQSMKRKLRRIQRSQS</sequence>
<proteinExistence type="predicted"/>
<organism evidence="1 2">
    <name type="scientific">Rhizophagus irregularis</name>
    <dbReference type="NCBI Taxonomy" id="588596"/>
    <lineage>
        <taxon>Eukaryota</taxon>
        <taxon>Fungi</taxon>
        <taxon>Fungi incertae sedis</taxon>
        <taxon>Mucoromycota</taxon>
        <taxon>Glomeromycotina</taxon>
        <taxon>Glomeromycetes</taxon>
        <taxon>Glomerales</taxon>
        <taxon>Glomeraceae</taxon>
        <taxon>Rhizophagus</taxon>
    </lineage>
</organism>
<reference evidence="1 2" key="2">
    <citation type="submission" date="2017-09" db="EMBL/GenBank/DDBJ databases">
        <title>Extensive intraspecific genome diversity in a model arbuscular mycorrhizal fungus.</title>
        <authorList>
            <person name="Chen E.C."/>
            <person name="Morin E."/>
            <person name="Beaudet D."/>
            <person name="Noel J."/>
            <person name="Ndikumana S."/>
            <person name="Charron P."/>
            <person name="St-Onge C."/>
            <person name="Giorgi J."/>
            <person name="Grigoriev I.V."/>
            <person name="Roux C."/>
            <person name="Martin F.M."/>
            <person name="Corradi N."/>
        </authorList>
    </citation>
    <scope>NUCLEOTIDE SEQUENCE [LARGE SCALE GENOMIC DNA]</scope>
    <source>
        <strain evidence="1 2">A5</strain>
    </source>
</reference>
<dbReference type="EMBL" id="LLXJ01000143">
    <property type="protein sequence ID" value="PKC14265.1"/>
    <property type="molecule type" value="Genomic_DNA"/>
</dbReference>
<accession>A0A2N0Q5B8</accession>
<dbReference type="Proteomes" id="UP000232722">
    <property type="component" value="Unassembled WGS sequence"/>
</dbReference>
<gene>
    <name evidence="1" type="ORF">RhiirA5_409573</name>
</gene>
<name>A0A2N0Q5B8_9GLOM</name>
<comment type="caution">
    <text evidence="1">The sequence shown here is derived from an EMBL/GenBank/DDBJ whole genome shotgun (WGS) entry which is preliminary data.</text>
</comment>
<evidence type="ECO:0000313" key="2">
    <source>
        <dbReference type="Proteomes" id="UP000232722"/>
    </source>
</evidence>
<protein>
    <submittedName>
        <fullName evidence="1">Uncharacterized protein</fullName>
    </submittedName>
</protein>
<dbReference type="AlphaFoldDB" id="A0A2N0Q5B8"/>
<reference evidence="1 2" key="1">
    <citation type="submission" date="2016-04" db="EMBL/GenBank/DDBJ databases">
        <title>Genome analyses suggest a sexual origin of heterokaryosis in a supposedly ancient asexual fungus.</title>
        <authorList>
            <person name="Ropars J."/>
            <person name="Sedzielewska K."/>
            <person name="Noel J."/>
            <person name="Charron P."/>
            <person name="Farinelli L."/>
            <person name="Marton T."/>
            <person name="Kruger M."/>
            <person name="Pelin A."/>
            <person name="Brachmann A."/>
            <person name="Corradi N."/>
        </authorList>
    </citation>
    <scope>NUCLEOTIDE SEQUENCE [LARGE SCALE GENOMIC DNA]</scope>
    <source>
        <strain evidence="1 2">A5</strain>
    </source>
</reference>